<dbReference type="InterPro" id="IPR000477">
    <property type="entry name" value="RT_dom"/>
</dbReference>
<evidence type="ECO:0000256" key="3">
    <source>
        <dbReference type="ARBA" id="ARBA00022695"/>
    </source>
</evidence>
<gene>
    <name evidence="11" type="ORF">FHX53_000430</name>
</gene>
<keyword evidence="3 11" id="KW-0548">Nucleotidyltransferase</keyword>
<dbReference type="RefSeq" id="WP_182489708.1">
    <property type="nucleotide sequence ID" value="NZ_BAAAOV010000017.1"/>
</dbReference>
<keyword evidence="6 11" id="KW-0695">RNA-directed DNA polymerase</keyword>
<evidence type="ECO:0000256" key="6">
    <source>
        <dbReference type="ARBA" id="ARBA00022918"/>
    </source>
</evidence>
<dbReference type="InterPro" id="IPR043502">
    <property type="entry name" value="DNA/RNA_pol_sf"/>
</dbReference>
<keyword evidence="2 11" id="KW-0808">Transferase</keyword>
<evidence type="ECO:0000256" key="5">
    <source>
        <dbReference type="ARBA" id="ARBA00022842"/>
    </source>
</evidence>
<keyword evidence="12" id="KW-1185">Reference proteome</keyword>
<dbReference type="InterPro" id="IPR000123">
    <property type="entry name" value="Reverse_transcriptase_msDNA"/>
</dbReference>
<dbReference type="GO" id="GO:0003964">
    <property type="term" value="F:RNA-directed DNA polymerase activity"/>
    <property type="evidence" value="ECO:0007669"/>
    <property type="project" value="UniProtKB-KW"/>
</dbReference>
<evidence type="ECO:0000256" key="1">
    <source>
        <dbReference type="ARBA" id="ARBA00012493"/>
    </source>
</evidence>
<dbReference type="Pfam" id="PF00078">
    <property type="entry name" value="RVT_1"/>
    <property type="match status" value="1"/>
</dbReference>
<comment type="catalytic activity">
    <reaction evidence="9">
        <text>DNA(n) + a 2'-deoxyribonucleoside 5'-triphosphate = DNA(n+1) + diphosphate</text>
        <dbReference type="Rhea" id="RHEA:22508"/>
        <dbReference type="Rhea" id="RHEA-COMP:17339"/>
        <dbReference type="Rhea" id="RHEA-COMP:17340"/>
        <dbReference type="ChEBI" id="CHEBI:33019"/>
        <dbReference type="ChEBI" id="CHEBI:61560"/>
        <dbReference type="ChEBI" id="CHEBI:173112"/>
        <dbReference type="EC" id="2.7.7.49"/>
    </reaction>
</comment>
<dbReference type="EC" id="2.7.7.49" evidence="1"/>
<evidence type="ECO:0000256" key="7">
    <source>
        <dbReference type="ARBA" id="ARBA00023118"/>
    </source>
</evidence>
<protein>
    <recommendedName>
        <fullName evidence="1">RNA-directed DNA polymerase</fullName>
        <ecNumber evidence="1">2.7.7.49</ecNumber>
    </recommendedName>
</protein>
<accession>A0A839E6C7</accession>
<dbReference type="PANTHER" id="PTHR34047:SF7">
    <property type="entry name" value="RNA-DIRECTED DNA POLYMERASE"/>
    <property type="match status" value="1"/>
</dbReference>
<dbReference type="GO" id="GO:0003723">
    <property type="term" value="F:RNA binding"/>
    <property type="evidence" value="ECO:0007669"/>
    <property type="project" value="InterPro"/>
</dbReference>
<evidence type="ECO:0000313" key="11">
    <source>
        <dbReference type="EMBL" id="MBA8846866.1"/>
    </source>
</evidence>
<keyword evidence="5" id="KW-0460">Magnesium</keyword>
<feature type="domain" description="Reverse transcriptase" evidence="10">
    <location>
        <begin position="26"/>
        <end position="277"/>
    </location>
</feature>
<dbReference type="Proteomes" id="UP000585905">
    <property type="component" value="Unassembled WGS sequence"/>
</dbReference>
<dbReference type="AlphaFoldDB" id="A0A839E6C7"/>
<evidence type="ECO:0000256" key="8">
    <source>
        <dbReference type="ARBA" id="ARBA00034120"/>
    </source>
</evidence>
<dbReference type="GO" id="GO:0046872">
    <property type="term" value="F:metal ion binding"/>
    <property type="evidence" value="ECO:0007669"/>
    <property type="project" value="UniProtKB-KW"/>
</dbReference>
<keyword evidence="4" id="KW-0479">Metal-binding</keyword>
<dbReference type="InterPro" id="IPR051083">
    <property type="entry name" value="GrpII_Intron_Splice-Mob/Def"/>
</dbReference>
<evidence type="ECO:0000256" key="2">
    <source>
        <dbReference type="ARBA" id="ARBA00022679"/>
    </source>
</evidence>
<name>A0A839E6C7_9MICO</name>
<sequence>MVERLDPNLRSYFDLSSLVQVSGADSGFIEDVVDRRLSPYYVSAVPKRTGGKRHIEKPNAEILAIQQPILRDILMTRSPSEKVFSYVKGRSPVQCARQHLGARWLLRVDLKAFFYSISEVDIYYLFLKEFGFKQLTAFQLARLVTVVSDDSLEVSEVDLLKAHPHVSKYRSRYVAGYTPQVLGHLPHGAPTSGALSNLVSRQLDHAIAALAVQHELVFARYSDDIYLSARRPITRTQSTKVLSDLSGVIRGNGFVVNQTKTRMSFEDDKKLVLGIHVDGDRLRLRREYRDRIDYELHMIETHGAESHAQKRGDKGVAFLLGRVSGLIAHAQDVDPEWGRGRRARFRAILMDGKSTEALLHKHLTERRERLRST</sequence>
<comment type="similarity">
    <text evidence="8">Belongs to the bacterial reverse transcriptase family.</text>
</comment>
<evidence type="ECO:0000256" key="4">
    <source>
        <dbReference type="ARBA" id="ARBA00022723"/>
    </source>
</evidence>
<comment type="caution">
    <text evidence="11">The sequence shown here is derived from an EMBL/GenBank/DDBJ whole genome shotgun (WGS) entry which is preliminary data.</text>
</comment>
<dbReference type="CDD" id="cd03487">
    <property type="entry name" value="RT_Bac_retron_II"/>
    <property type="match status" value="1"/>
</dbReference>
<dbReference type="GO" id="GO:0051607">
    <property type="term" value="P:defense response to virus"/>
    <property type="evidence" value="ECO:0007669"/>
    <property type="project" value="UniProtKB-KW"/>
</dbReference>
<organism evidence="11 12">
    <name type="scientific">Microcella alkalica</name>
    <dbReference type="NCBI Taxonomy" id="355930"/>
    <lineage>
        <taxon>Bacteria</taxon>
        <taxon>Bacillati</taxon>
        <taxon>Actinomycetota</taxon>
        <taxon>Actinomycetes</taxon>
        <taxon>Micrococcales</taxon>
        <taxon>Microbacteriaceae</taxon>
        <taxon>Microcella</taxon>
    </lineage>
</organism>
<dbReference type="EMBL" id="JACGWX010000001">
    <property type="protein sequence ID" value="MBA8846866.1"/>
    <property type="molecule type" value="Genomic_DNA"/>
</dbReference>
<dbReference type="SUPFAM" id="SSF56672">
    <property type="entry name" value="DNA/RNA polymerases"/>
    <property type="match status" value="1"/>
</dbReference>
<evidence type="ECO:0000259" key="10">
    <source>
        <dbReference type="PROSITE" id="PS50878"/>
    </source>
</evidence>
<dbReference type="PRINTS" id="PR00866">
    <property type="entry name" value="RNADNAPOLMS"/>
</dbReference>
<reference evidence="11 12" key="1">
    <citation type="submission" date="2020-07" db="EMBL/GenBank/DDBJ databases">
        <title>Sequencing the genomes of 1000 actinobacteria strains.</title>
        <authorList>
            <person name="Klenk H.-P."/>
        </authorList>
    </citation>
    <scope>NUCLEOTIDE SEQUENCE [LARGE SCALE GENOMIC DNA]</scope>
    <source>
        <strain evidence="11 12">DSM 19663</strain>
    </source>
</reference>
<evidence type="ECO:0000313" key="12">
    <source>
        <dbReference type="Proteomes" id="UP000585905"/>
    </source>
</evidence>
<keyword evidence="7" id="KW-0051">Antiviral defense</keyword>
<dbReference type="PANTHER" id="PTHR34047">
    <property type="entry name" value="NUCLEAR INTRON MATURASE 1, MITOCHONDRIAL-RELATED"/>
    <property type="match status" value="1"/>
</dbReference>
<dbReference type="PROSITE" id="PS50878">
    <property type="entry name" value="RT_POL"/>
    <property type="match status" value="1"/>
</dbReference>
<proteinExistence type="inferred from homology"/>
<evidence type="ECO:0000256" key="9">
    <source>
        <dbReference type="ARBA" id="ARBA00048173"/>
    </source>
</evidence>